<dbReference type="EMBL" id="CP017834">
    <property type="protein sequence ID" value="APJ03141.1"/>
    <property type="molecule type" value="Genomic_DNA"/>
</dbReference>
<dbReference type="STRING" id="1915309.AXG55_04160"/>
<gene>
    <name evidence="2" type="ORF">AXG55_04160</name>
</gene>
<keyword evidence="1" id="KW-0812">Transmembrane</keyword>
<evidence type="ECO:0000313" key="2">
    <source>
        <dbReference type="EMBL" id="APJ03141.1"/>
    </source>
</evidence>
<evidence type="ECO:0000313" key="3">
    <source>
        <dbReference type="Proteomes" id="UP000184731"/>
    </source>
</evidence>
<dbReference type="RefSeq" id="WP_148696865.1">
    <property type="nucleotide sequence ID" value="NZ_CP017834.1"/>
</dbReference>
<keyword evidence="3" id="KW-1185">Reference proteome</keyword>
<dbReference type="Proteomes" id="UP000184731">
    <property type="component" value="Chromosome"/>
</dbReference>
<organism evidence="2 3">
    <name type="scientific">Silvanigrella aquatica</name>
    <dbReference type="NCBI Taxonomy" id="1915309"/>
    <lineage>
        <taxon>Bacteria</taxon>
        <taxon>Pseudomonadati</taxon>
        <taxon>Bdellovibrionota</taxon>
        <taxon>Oligoflexia</taxon>
        <taxon>Silvanigrellales</taxon>
        <taxon>Silvanigrellaceae</taxon>
        <taxon>Silvanigrella</taxon>
    </lineage>
</organism>
<protein>
    <submittedName>
        <fullName evidence="2">Uncharacterized protein</fullName>
    </submittedName>
</protein>
<proteinExistence type="predicted"/>
<evidence type="ECO:0000256" key="1">
    <source>
        <dbReference type="SAM" id="Phobius"/>
    </source>
</evidence>
<keyword evidence="1" id="KW-1133">Transmembrane helix</keyword>
<dbReference type="KEGG" id="saqi:AXG55_04160"/>
<sequence length="111" mass="12538">MPKINLNYLVFTITFVYLILFCSGDALAADFLNGFEQSTPDLYIGENDGLYLRPRGFYINLLNNDFLCYNPSVTPNCGNDKLMSNSIGTGFQAGVLCLKIFLLIFTYEHKK</sequence>
<feature type="transmembrane region" description="Helical" evidence="1">
    <location>
        <begin position="89"/>
        <end position="107"/>
    </location>
</feature>
<keyword evidence="1" id="KW-0472">Membrane</keyword>
<accession>A0A1L4CYW3</accession>
<name>A0A1L4CYW3_9BACT</name>
<reference evidence="2 3" key="1">
    <citation type="submission" date="2016-10" db="EMBL/GenBank/DDBJ databases">
        <title>Silvanigrella aquatica sp. nov., isolated from a freshwater lake located in the Black Forest, Germany, description of Silvanigrellaceae fam. nov., Silvanigrellales ord. nov., reclassification of the order Bdellovibrionales in the class Oligoflexia, reclassification of the families Bacteriovoracaceae and Halobacteriovoraceae in the new order Bacteriovoracales ord. nov., and reclassification of the family Pseudobacteriovoracaceae in the order Oligoflexiales.</title>
        <authorList>
            <person name="Hahn M.W."/>
            <person name="Schmidt J."/>
            <person name="Koll U."/>
            <person name="Rohde M."/>
            <person name="Verbag S."/>
            <person name="Pitt A."/>
            <person name="Nakai R."/>
            <person name="Naganuma T."/>
            <person name="Lang E."/>
        </authorList>
    </citation>
    <scope>NUCLEOTIDE SEQUENCE [LARGE SCALE GENOMIC DNA]</scope>
    <source>
        <strain evidence="2 3">MWH-Nonnen-W8red</strain>
    </source>
</reference>
<dbReference type="AlphaFoldDB" id="A0A1L4CYW3"/>